<dbReference type="CDD" id="cd00610">
    <property type="entry name" value="OAT_like"/>
    <property type="match status" value="1"/>
</dbReference>
<dbReference type="GO" id="GO:0009102">
    <property type="term" value="P:biotin biosynthetic process"/>
    <property type="evidence" value="ECO:0007669"/>
    <property type="project" value="UniProtKB-UniPathway"/>
</dbReference>
<dbReference type="NCBIfam" id="NF004624">
    <property type="entry name" value="PRK05964.1"/>
    <property type="match status" value="1"/>
</dbReference>
<accession>A0A6J7IAJ8</accession>
<dbReference type="UniPathway" id="UPA00078"/>
<dbReference type="GO" id="GO:0030170">
    <property type="term" value="F:pyridoxal phosphate binding"/>
    <property type="evidence" value="ECO:0007669"/>
    <property type="project" value="InterPro"/>
</dbReference>
<evidence type="ECO:0000313" key="8">
    <source>
        <dbReference type="EMBL" id="CAB4927564.1"/>
    </source>
</evidence>
<dbReference type="EMBL" id="CAFBMX010000004">
    <property type="protein sequence ID" value="CAB4927564.1"/>
    <property type="molecule type" value="Genomic_DNA"/>
</dbReference>
<reference evidence="8" key="1">
    <citation type="submission" date="2020-05" db="EMBL/GenBank/DDBJ databases">
        <authorList>
            <person name="Chiriac C."/>
            <person name="Salcher M."/>
            <person name="Ghai R."/>
            <person name="Kavagutti S V."/>
        </authorList>
    </citation>
    <scope>NUCLEOTIDE SEQUENCE</scope>
</reference>
<comment type="cofactor">
    <cofactor evidence="1">
        <name>pyridoxal 5'-phosphate</name>
        <dbReference type="ChEBI" id="CHEBI:597326"/>
    </cofactor>
</comment>
<comment type="pathway">
    <text evidence="2">Cofactor biosynthesis; biotin biosynthesis.</text>
</comment>
<proteinExistence type="inferred from homology"/>
<dbReference type="GO" id="GO:0004015">
    <property type="term" value="F:adenosylmethionine-8-amino-7-oxononanoate transaminase activity"/>
    <property type="evidence" value="ECO:0007669"/>
    <property type="project" value="InterPro"/>
</dbReference>
<evidence type="ECO:0000256" key="6">
    <source>
        <dbReference type="ARBA" id="ARBA00022756"/>
    </source>
</evidence>
<keyword evidence="7" id="KW-0663">Pyridoxal phosphate</keyword>
<sequence length="429" mass="44393">MSAPDWDALLAADRRHVWHPYGPMPGLAAPLPVVAAQGVRLTLADGRELIDAMSSWWSVIHGHRHPEIVAAVEAQLHTLPHVMFGGLTHEPAITLAQRLVAMAPDGLEHVFFADSGSVSVEVALKMAIQVAAGRGEPGRTRVLALRGAYHGDTFGAMSVTDPVSGMHAMFAGALPAQVFVDAPPMSTEGPADPAWVALVERELSAHADELAAVIIEPTLQGAGGMRPYAPAYVVALRELCDRHGLLLIADEIATGFGRTGPLFATGGAGVTPDILCVGKALTGGTMTLAATLCTPAVAESIAASPSGALMHGPTFMANPLACAAALASTALLERGDWRDDVPRIERGLTDGLDGARVLPGVADVRVVGAIGVIQLDHAVDVPAASAAAAAHGVWLRPFRDLIYTMPPYVTGDDDLARITAAMTLAAAAA</sequence>
<name>A0A6J7IAJ8_9ZZZZ</name>
<evidence type="ECO:0000256" key="4">
    <source>
        <dbReference type="ARBA" id="ARBA00022679"/>
    </source>
</evidence>
<evidence type="ECO:0000256" key="5">
    <source>
        <dbReference type="ARBA" id="ARBA00022691"/>
    </source>
</evidence>
<organism evidence="8">
    <name type="scientific">freshwater metagenome</name>
    <dbReference type="NCBI Taxonomy" id="449393"/>
    <lineage>
        <taxon>unclassified sequences</taxon>
        <taxon>metagenomes</taxon>
        <taxon>ecological metagenomes</taxon>
    </lineage>
</organism>
<dbReference type="NCBIfam" id="TIGR00508">
    <property type="entry name" value="bioA"/>
    <property type="match status" value="1"/>
</dbReference>
<gene>
    <name evidence="8" type="ORF">UFOPK3674_00948</name>
</gene>
<keyword evidence="3" id="KW-0032">Aminotransferase</keyword>
<dbReference type="InterPro" id="IPR005814">
    <property type="entry name" value="Aminotrans_3"/>
</dbReference>
<evidence type="ECO:0000256" key="1">
    <source>
        <dbReference type="ARBA" id="ARBA00001933"/>
    </source>
</evidence>
<dbReference type="PANTHER" id="PTHR42684">
    <property type="entry name" value="ADENOSYLMETHIONINE-8-AMINO-7-OXONONANOATE AMINOTRANSFERASE"/>
    <property type="match status" value="1"/>
</dbReference>
<keyword evidence="6" id="KW-0093">Biotin biosynthesis</keyword>
<keyword evidence="4" id="KW-0808">Transferase</keyword>
<evidence type="ECO:0000256" key="7">
    <source>
        <dbReference type="ARBA" id="ARBA00022898"/>
    </source>
</evidence>
<dbReference type="AlphaFoldDB" id="A0A6J7IAJ8"/>
<dbReference type="HAMAP" id="MF_00834">
    <property type="entry name" value="BioA"/>
    <property type="match status" value="1"/>
</dbReference>
<evidence type="ECO:0000256" key="3">
    <source>
        <dbReference type="ARBA" id="ARBA00022576"/>
    </source>
</evidence>
<dbReference type="PANTHER" id="PTHR42684:SF17">
    <property type="entry name" value="ADENOSYLMETHIONINE-8-AMINO-7-OXONONANOATE AMINOTRANSFERASE"/>
    <property type="match status" value="1"/>
</dbReference>
<dbReference type="FunFam" id="3.40.640.10:FF:000004">
    <property type="entry name" value="Acetylornithine aminotransferase"/>
    <property type="match status" value="1"/>
</dbReference>
<dbReference type="SUPFAM" id="SSF53383">
    <property type="entry name" value="PLP-dependent transferases"/>
    <property type="match status" value="1"/>
</dbReference>
<keyword evidence="5" id="KW-0949">S-adenosyl-L-methionine</keyword>
<dbReference type="Gene3D" id="3.90.1150.10">
    <property type="entry name" value="Aspartate Aminotransferase, domain 1"/>
    <property type="match status" value="1"/>
</dbReference>
<dbReference type="InterPro" id="IPR005815">
    <property type="entry name" value="BioA"/>
</dbReference>
<dbReference type="InterPro" id="IPR015421">
    <property type="entry name" value="PyrdxlP-dep_Trfase_major"/>
</dbReference>
<evidence type="ECO:0000256" key="2">
    <source>
        <dbReference type="ARBA" id="ARBA00004746"/>
    </source>
</evidence>
<dbReference type="PROSITE" id="PS00600">
    <property type="entry name" value="AA_TRANSFER_CLASS_3"/>
    <property type="match status" value="1"/>
</dbReference>
<protein>
    <submittedName>
        <fullName evidence="8">Unannotated protein</fullName>
    </submittedName>
</protein>
<dbReference type="Pfam" id="PF00202">
    <property type="entry name" value="Aminotran_3"/>
    <property type="match status" value="1"/>
</dbReference>
<dbReference type="InterPro" id="IPR015422">
    <property type="entry name" value="PyrdxlP-dep_Trfase_small"/>
</dbReference>
<dbReference type="InterPro" id="IPR015424">
    <property type="entry name" value="PyrdxlP-dep_Trfase"/>
</dbReference>
<dbReference type="InterPro" id="IPR049704">
    <property type="entry name" value="Aminotrans_3_PPA_site"/>
</dbReference>
<dbReference type="Gene3D" id="3.40.640.10">
    <property type="entry name" value="Type I PLP-dependent aspartate aminotransferase-like (Major domain)"/>
    <property type="match status" value="1"/>
</dbReference>